<evidence type="ECO:0000313" key="3">
    <source>
        <dbReference type="EMBL" id="MFH6767502.1"/>
    </source>
</evidence>
<dbReference type="Pfam" id="PF13517">
    <property type="entry name" value="FG-GAP_3"/>
    <property type="match status" value="5"/>
</dbReference>
<proteinExistence type="predicted"/>
<dbReference type="InterPro" id="IPR013517">
    <property type="entry name" value="FG-GAP"/>
</dbReference>
<evidence type="ECO:0000256" key="1">
    <source>
        <dbReference type="ARBA" id="ARBA00022729"/>
    </source>
</evidence>
<dbReference type="RefSeq" id="WP_395436799.1">
    <property type="nucleotide sequence ID" value="NZ_JBAWKC010000001.1"/>
</dbReference>
<comment type="caution">
    <text evidence="3">The sequence shown here is derived from an EMBL/GenBank/DDBJ whole genome shotgun (WGS) entry which is preliminary data.</text>
</comment>
<protein>
    <submittedName>
        <fullName evidence="3">CRTAC1 family protein</fullName>
    </submittedName>
</protein>
<evidence type="ECO:0000313" key="4">
    <source>
        <dbReference type="Proteomes" id="UP001610104"/>
    </source>
</evidence>
<organism evidence="3 4">
    <name type="scientific">Gaetbulibacter aquiaggeris</name>
    <dbReference type="NCBI Taxonomy" id="1735373"/>
    <lineage>
        <taxon>Bacteria</taxon>
        <taxon>Pseudomonadati</taxon>
        <taxon>Bacteroidota</taxon>
        <taxon>Flavobacteriia</taxon>
        <taxon>Flavobacteriales</taxon>
        <taxon>Flavobacteriaceae</taxon>
        <taxon>Gaetbulibacter</taxon>
    </lineage>
</organism>
<name>A0ABW7MQQ0_9FLAO</name>
<dbReference type="EMBL" id="JBAWKC010000001">
    <property type="protein sequence ID" value="MFH6767502.1"/>
    <property type="molecule type" value="Genomic_DNA"/>
</dbReference>
<sequence>MILIISFWCCQKSNHDEEVVVKLFEQIDPKISGVHFINEISESETFHYYQYIYSYNGGGVAVLDMNNDGLQDIFFTSNISENRLYLNQGNFKFNDISSSSGILGKEGFKTGVTVVDINEDGFDDLYVCRAGWYNDLDIRKNLLYINNGDLTFTESAKEYGLDDSNRTISASFFDYDKDGDLDLYLANAPVMTKNDQNIIAFDVISNNPETPELGGSDKFYRNEGNGKFKDISTEAGLPVERAFGLNAQVGDLNDDGWLDVYVSNDFLMPDFAFINNGDGSFTDMGPEMFKHTSFYSMGSDIADLNNDGSPDLVVLDMNPEDYVRSKMSMPMTTISKFDAMVKSGYQYQYMQNVLQINNQNGTFSELGNLSGIAATDWSWSSLIADFDLDGLSDIYITNGIYRDLIDQDANDEIVRIIRNKGLKPTEQEFFRYTQMLPQHKLLNYFFKNNGDLTFSNNSEKWIDMNPTFSNGAAYADLDNDGDLDLIVNNINDKASILKNNAIELGYGNFIKFEFEGPEHNKEGIGVKVSLFIDDGSIIERQLIRSRGYLSAMSKILHIGIGKDASISKIIVEWPDGKEQKVEGFELNQTLSICYLDASDSSEKGVYPKTKIVEEVEFPFKHKDSLFNDFGIQYLLPYKLSQLGPAIASADINNDGYQDIYLGGGYLQEGKLLLSGKDGFRDMRIPDFEKDKLYEDVGAIWFDADNDDDLDLYVVSGSCEYQEMSPYLEDRLYINDGAGNLSRCTSCLPLFFESGQTVANGDFDGDGDEDLFVGGRLIPGAYPYPPTSYLLENVGGKFQIVTQALAPDLKTIGMVTDAVWKDIDSDGDLDLILTGEWMGIEIFVNTNGKLEQNWRYDYLSEVKGLWNKLLVEDVDDDGDLDIIAGNLGLNSKYHATNKDPLRVYAQDFDKNSSVDIFLTKYDKGREVPIRGKASIVQQIPSLQKKFFTYKEFSSKDINGIVGKDLKHAYQLKATELKSGIFINNGKGKFSFWPFPNEVQISPVNDILYEDFDGDGVNDLFLAGNNYQTEVETTRLDAGIGSLLLGQENSSFLYVPNHKTGLIADKDVRGLIFLKDLIGKHILIVNNDETHQLYRLLTD</sequence>
<accession>A0ABW7MQQ0</accession>
<dbReference type="PANTHER" id="PTHR16026:SF0">
    <property type="entry name" value="CARTILAGE ACIDIC PROTEIN 1"/>
    <property type="match status" value="1"/>
</dbReference>
<keyword evidence="1" id="KW-0732">Signal</keyword>
<dbReference type="SUPFAM" id="SSF69318">
    <property type="entry name" value="Integrin alpha N-terminal domain"/>
    <property type="match status" value="3"/>
</dbReference>
<dbReference type="PANTHER" id="PTHR16026">
    <property type="entry name" value="CARTILAGE ACIDIC PROTEIN 1"/>
    <property type="match status" value="1"/>
</dbReference>
<dbReference type="InterPro" id="IPR028994">
    <property type="entry name" value="Integrin_alpha_N"/>
</dbReference>
<feature type="domain" description="ASPIC/UnbV" evidence="2">
    <location>
        <begin position="523"/>
        <end position="590"/>
    </location>
</feature>
<keyword evidence="4" id="KW-1185">Reference proteome</keyword>
<reference evidence="3 4" key="1">
    <citation type="submission" date="2024-02" db="EMBL/GenBank/DDBJ databases">
        <title>A Gaetbulibacter species isolated from tidal flats and genomic insights of their niches.</title>
        <authorList>
            <person name="Ye Y."/>
        </authorList>
    </citation>
    <scope>NUCLEOTIDE SEQUENCE [LARGE SCALE GENOMIC DNA]</scope>
    <source>
        <strain evidence="3 4">KEM-8</strain>
    </source>
</reference>
<dbReference type="Proteomes" id="UP001610104">
    <property type="component" value="Unassembled WGS sequence"/>
</dbReference>
<dbReference type="InterPro" id="IPR011519">
    <property type="entry name" value="UnbV_ASPIC"/>
</dbReference>
<gene>
    <name evidence="3" type="ORF">V8G56_02045</name>
</gene>
<dbReference type="Gene3D" id="2.130.10.130">
    <property type="entry name" value="Integrin alpha, N-terminal"/>
    <property type="match status" value="4"/>
</dbReference>
<evidence type="ECO:0000259" key="2">
    <source>
        <dbReference type="Pfam" id="PF07593"/>
    </source>
</evidence>
<dbReference type="Pfam" id="PF07593">
    <property type="entry name" value="UnbV_ASPIC"/>
    <property type="match status" value="1"/>
</dbReference>
<dbReference type="InterPro" id="IPR027039">
    <property type="entry name" value="Crtac1"/>
</dbReference>